<proteinExistence type="predicted"/>
<gene>
    <name evidence="1" type="ORF">NQ317_016842</name>
</gene>
<protein>
    <submittedName>
        <fullName evidence="1">Uncharacterized protein</fullName>
    </submittedName>
</protein>
<dbReference type="Proteomes" id="UP001162164">
    <property type="component" value="Unassembled WGS sequence"/>
</dbReference>
<organism evidence="1 2">
    <name type="scientific">Molorchus minor</name>
    <dbReference type="NCBI Taxonomy" id="1323400"/>
    <lineage>
        <taxon>Eukaryota</taxon>
        <taxon>Metazoa</taxon>
        <taxon>Ecdysozoa</taxon>
        <taxon>Arthropoda</taxon>
        <taxon>Hexapoda</taxon>
        <taxon>Insecta</taxon>
        <taxon>Pterygota</taxon>
        <taxon>Neoptera</taxon>
        <taxon>Endopterygota</taxon>
        <taxon>Coleoptera</taxon>
        <taxon>Polyphaga</taxon>
        <taxon>Cucujiformia</taxon>
        <taxon>Chrysomeloidea</taxon>
        <taxon>Cerambycidae</taxon>
        <taxon>Lamiinae</taxon>
        <taxon>Monochamini</taxon>
        <taxon>Molorchus</taxon>
    </lineage>
</organism>
<reference evidence="1" key="1">
    <citation type="journal article" date="2023" name="Insect Mol. Biol.">
        <title>Genome sequencing provides insights into the evolution of gene families encoding plant cell wall-degrading enzymes in longhorned beetles.</title>
        <authorList>
            <person name="Shin N.R."/>
            <person name="Okamura Y."/>
            <person name="Kirsch R."/>
            <person name="Pauchet Y."/>
        </authorList>
    </citation>
    <scope>NUCLEOTIDE SEQUENCE</scope>
    <source>
        <strain evidence="1">MMC_N1</strain>
    </source>
</reference>
<keyword evidence="2" id="KW-1185">Reference proteome</keyword>
<evidence type="ECO:0000313" key="1">
    <source>
        <dbReference type="EMBL" id="KAJ8978140.1"/>
    </source>
</evidence>
<name>A0ABQ9JKX7_9CUCU</name>
<sequence length="132" mass="15985">MCLILRKELLRAQNSKKKKIRRRWWTRLWIVRRNLYGASECLLKELAVKDPDSYQNHLRMNNQQFTELLRKETPFIQKQNTNMRETLHARLKLQIALQFLASVRNAIYEALQDYIKESAQYHYGMAKIQNDF</sequence>
<comment type="caution">
    <text evidence="1">The sequence shown here is derived from an EMBL/GenBank/DDBJ whole genome shotgun (WGS) entry which is preliminary data.</text>
</comment>
<dbReference type="EMBL" id="JAPWTJ010000470">
    <property type="protein sequence ID" value="KAJ8978140.1"/>
    <property type="molecule type" value="Genomic_DNA"/>
</dbReference>
<accession>A0ABQ9JKX7</accession>
<evidence type="ECO:0000313" key="2">
    <source>
        <dbReference type="Proteomes" id="UP001162164"/>
    </source>
</evidence>